<dbReference type="Proteomes" id="UP000001542">
    <property type="component" value="Unassembled WGS sequence"/>
</dbReference>
<dbReference type="InParanoid" id="A2DW08"/>
<dbReference type="PANTHER" id="PTHR12346">
    <property type="entry name" value="SIN3B-RELATED"/>
    <property type="match status" value="1"/>
</dbReference>
<dbReference type="SMART" id="SM00761">
    <property type="entry name" value="HDAC_interact"/>
    <property type="match status" value="1"/>
</dbReference>
<evidence type="ECO:0000259" key="2">
    <source>
        <dbReference type="SMART" id="SM00761"/>
    </source>
</evidence>
<dbReference type="eggNOG" id="KOG4204">
    <property type="taxonomic scope" value="Eukaryota"/>
</dbReference>
<dbReference type="InterPro" id="IPR039774">
    <property type="entry name" value="Sin3-like"/>
</dbReference>
<dbReference type="GO" id="GO:0000122">
    <property type="term" value="P:negative regulation of transcription by RNA polymerase II"/>
    <property type="evidence" value="ECO:0000318"/>
    <property type="project" value="GO_Central"/>
</dbReference>
<dbReference type="EMBL" id="DS113256">
    <property type="protein sequence ID" value="EAY15453.1"/>
    <property type="molecule type" value="Genomic_DNA"/>
</dbReference>
<dbReference type="RefSeq" id="XP_001327676.1">
    <property type="nucleotide sequence ID" value="XM_001327641.1"/>
</dbReference>
<reference evidence="3" key="2">
    <citation type="journal article" date="2007" name="Science">
        <title>Draft genome sequence of the sexually transmitted pathogen Trichomonas vaginalis.</title>
        <authorList>
            <person name="Carlton J.M."/>
            <person name="Hirt R.P."/>
            <person name="Silva J.C."/>
            <person name="Delcher A.L."/>
            <person name="Schatz M."/>
            <person name="Zhao Q."/>
            <person name="Wortman J.R."/>
            <person name="Bidwell S.L."/>
            <person name="Alsmark U.C.M."/>
            <person name="Besteiro S."/>
            <person name="Sicheritz-Ponten T."/>
            <person name="Noel C.J."/>
            <person name="Dacks J.B."/>
            <person name="Foster P.G."/>
            <person name="Simillion C."/>
            <person name="Van de Peer Y."/>
            <person name="Miranda-Saavedra D."/>
            <person name="Barton G.J."/>
            <person name="Westrop G.D."/>
            <person name="Mueller S."/>
            <person name="Dessi D."/>
            <person name="Fiori P.L."/>
            <person name="Ren Q."/>
            <person name="Paulsen I."/>
            <person name="Zhang H."/>
            <person name="Bastida-Corcuera F.D."/>
            <person name="Simoes-Barbosa A."/>
            <person name="Brown M.T."/>
            <person name="Hayes R.D."/>
            <person name="Mukherjee M."/>
            <person name="Okumura C.Y."/>
            <person name="Schneider R."/>
            <person name="Smith A.J."/>
            <person name="Vanacova S."/>
            <person name="Villalvazo M."/>
            <person name="Haas B.J."/>
            <person name="Pertea M."/>
            <person name="Feldblyum T.V."/>
            <person name="Utterback T.R."/>
            <person name="Shu C.L."/>
            <person name="Osoegawa K."/>
            <person name="de Jong P.J."/>
            <person name="Hrdy I."/>
            <person name="Horvathova L."/>
            <person name="Zubacova Z."/>
            <person name="Dolezal P."/>
            <person name="Malik S.B."/>
            <person name="Logsdon J.M. Jr."/>
            <person name="Henze K."/>
            <person name="Gupta A."/>
            <person name="Wang C.C."/>
            <person name="Dunne R.L."/>
            <person name="Upcroft J.A."/>
            <person name="Upcroft P."/>
            <person name="White O."/>
            <person name="Salzberg S.L."/>
            <person name="Tang P."/>
            <person name="Chiu C.-H."/>
            <person name="Lee Y.-S."/>
            <person name="Embley T.M."/>
            <person name="Coombs G.H."/>
            <person name="Mottram J.C."/>
            <person name="Tachezy J."/>
            <person name="Fraser-Liggett C.M."/>
            <person name="Johnson P.J."/>
        </authorList>
    </citation>
    <scope>NUCLEOTIDE SEQUENCE [LARGE SCALE GENOMIC DNA]</scope>
    <source>
        <strain evidence="3">G3</strain>
    </source>
</reference>
<dbReference type="VEuPathDB" id="TrichDB:TVAGG3_0845290"/>
<protein>
    <recommendedName>
        <fullName evidence="2">Histone deacetylase interacting domain-containing protein</fullName>
    </recommendedName>
</protein>
<evidence type="ECO:0000313" key="3">
    <source>
        <dbReference type="EMBL" id="EAY15453.1"/>
    </source>
</evidence>
<dbReference type="AlphaFoldDB" id="A2DW08"/>
<dbReference type="OrthoDB" id="10265969at2759"/>
<reference evidence="3" key="1">
    <citation type="submission" date="2006-10" db="EMBL/GenBank/DDBJ databases">
        <authorList>
            <person name="Amadeo P."/>
            <person name="Zhao Q."/>
            <person name="Wortman J."/>
            <person name="Fraser-Liggett C."/>
            <person name="Carlton J."/>
        </authorList>
    </citation>
    <scope>NUCLEOTIDE SEQUENCE</scope>
    <source>
        <strain evidence="3">G3</strain>
    </source>
</reference>
<feature type="domain" description="Histone deacetylase interacting" evidence="2">
    <location>
        <begin position="208"/>
        <end position="306"/>
    </location>
</feature>
<organism evidence="3 4">
    <name type="scientific">Trichomonas vaginalis (strain ATCC PRA-98 / G3)</name>
    <dbReference type="NCBI Taxonomy" id="412133"/>
    <lineage>
        <taxon>Eukaryota</taxon>
        <taxon>Metamonada</taxon>
        <taxon>Parabasalia</taxon>
        <taxon>Trichomonadida</taxon>
        <taxon>Trichomonadidae</taxon>
        <taxon>Trichomonas</taxon>
    </lineage>
</organism>
<keyword evidence="1" id="KW-0678">Repressor</keyword>
<dbReference type="GO" id="GO:0003714">
    <property type="term" value="F:transcription corepressor activity"/>
    <property type="evidence" value="ECO:0000318"/>
    <property type="project" value="GO_Central"/>
</dbReference>
<evidence type="ECO:0000313" key="4">
    <source>
        <dbReference type="Proteomes" id="UP000001542"/>
    </source>
</evidence>
<gene>
    <name evidence="3" type="ORF">TVAG_252660</name>
</gene>
<dbReference type="KEGG" id="tva:4773456"/>
<accession>A2DW08</accession>
<dbReference type="GO" id="GO:0000785">
    <property type="term" value="C:chromatin"/>
    <property type="evidence" value="ECO:0000318"/>
    <property type="project" value="GO_Central"/>
</dbReference>
<dbReference type="InterPro" id="IPR013194">
    <property type="entry name" value="HDAC_interact_dom"/>
</dbReference>
<proteinExistence type="predicted"/>
<dbReference type="STRING" id="5722.A2DW08"/>
<dbReference type="VEuPathDB" id="TrichDB:TVAG_252660"/>
<sequence>MRDSDLIGLINSVQLTLKDAKYKSDQVLTVLCMYAEGKIERQLCVYIIFSLLRTTPELQQQFAEIVEEPPPPATNTGAFIHDIFINTIIEFELWPGTVDRFLHRMRDVFVGKISLFDTFIDLEYIKPTSGPFWLLWDIFEPISQTNHFIQLIYDGCVDSTLIPLHLKYDIKPSEFDNDPSLVTPDSIIASDLVCTYEKDIKPAYRPIGPSRIGSYGLLVRSLVNCKCSGRHVKDFEVLNDRWATGAAGLDVIFCAVRKNQYEERLFMNEDERIELDVRISRMRNTMQHLYTLYTALSDPNSQEAKDIVIDEKTFPKYNLTELDMYTISEIFGYDRLEEFSDRIRRKPLEILPIIRTEIEEKITSLTEFRRSKEAEYYDLNKRNSRRSLDVRHEPHVTPNVNIEDPMAKLRNGQTAKESFRREIIDTVGEILIKSAQQTVSKQQSDNVEYIVGYVKIVLGVLQAPELTRQLVFHAYPATTESDNFDKRQFCLTPDMYRFMNLYYLICDCVYHINSQAASSPLNDGASVRGLQVAVKLGHISASNLAPTRTEILQESIPQCVASGKSTPTLDSLFDMPQPFVLNSLDSLRKAIHMFIKIANQCCSDELSSKIVEAVRIPKNTVYNAYCCENLSQNLYVKCDVTQKDTKISLMYKAEVPRLFKVTRGMSIKCLRGFGPVALPHSLITEMQTNLLGTRRCKGQIRKSFGSRPAANSIMFRLGVEGVEIYDKGSDLIKPRENPQIGN</sequence>
<name>A2DW08_TRIV3</name>
<dbReference type="GO" id="GO:0000118">
    <property type="term" value="C:histone deacetylase complex"/>
    <property type="evidence" value="ECO:0000318"/>
    <property type="project" value="GO_Central"/>
</dbReference>
<evidence type="ECO:0000256" key="1">
    <source>
        <dbReference type="ARBA" id="ARBA00022491"/>
    </source>
</evidence>
<dbReference type="PANTHER" id="PTHR12346:SF0">
    <property type="entry name" value="SIN3A, ISOFORM G"/>
    <property type="match status" value="1"/>
</dbReference>
<dbReference type="Pfam" id="PF08295">
    <property type="entry name" value="Sin3_corepress"/>
    <property type="match status" value="1"/>
</dbReference>
<keyword evidence="4" id="KW-1185">Reference proteome</keyword>